<dbReference type="Proteomes" id="UP000827092">
    <property type="component" value="Unassembled WGS sequence"/>
</dbReference>
<proteinExistence type="predicted"/>
<dbReference type="EMBL" id="JAFNEN010000421">
    <property type="protein sequence ID" value="KAG8183326.1"/>
    <property type="molecule type" value="Genomic_DNA"/>
</dbReference>
<keyword evidence="2" id="KW-1185">Reference proteome</keyword>
<evidence type="ECO:0000313" key="2">
    <source>
        <dbReference type="Proteomes" id="UP000827092"/>
    </source>
</evidence>
<name>A0AAV6UI45_9ARAC</name>
<comment type="caution">
    <text evidence="1">The sequence shown here is derived from an EMBL/GenBank/DDBJ whole genome shotgun (WGS) entry which is preliminary data.</text>
</comment>
<reference evidence="1 2" key="1">
    <citation type="journal article" date="2022" name="Nat. Ecol. Evol.">
        <title>A masculinizing supergene underlies an exaggerated male reproductive morph in a spider.</title>
        <authorList>
            <person name="Hendrickx F."/>
            <person name="De Corte Z."/>
            <person name="Sonet G."/>
            <person name="Van Belleghem S.M."/>
            <person name="Kostlbacher S."/>
            <person name="Vangestel C."/>
        </authorList>
    </citation>
    <scope>NUCLEOTIDE SEQUENCE [LARGE SCALE GENOMIC DNA]</scope>
    <source>
        <strain evidence="1">W744_W776</strain>
    </source>
</reference>
<sequence>MTENLTCYCAKNRESPKCKFSIDIVSFIMKRFYMGYEWEPPQEFAEPILDSPLTPAIKNAAKQIFLNGRIEMHEAFEDALCDDIQNAFFGDACDFVIEYSEVRNKPFDPKKFLQLCVILCSYGARSFNRGAEAAPIIAMSMICQTVQKLTMNGFFSEDSWLELDHFCENNYPKPAV</sequence>
<organism evidence="1 2">
    <name type="scientific">Oedothorax gibbosus</name>
    <dbReference type="NCBI Taxonomy" id="931172"/>
    <lineage>
        <taxon>Eukaryota</taxon>
        <taxon>Metazoa</taxon>
        <taxon>Ecdysozoa</taxon>
        <taxon>Arthropoda</taxon>
        <taxon>Chelicerata</taxon>
        <taxon>Arachnida</taxon>
        <taxon>Araneae</taxon>
        <taxon>Araneomorphae</taxon>
        <taxon>Entelegynae</taxon>
        <taxon>Araneoidea</taxon>
        <taxon>Linyphiidae</taxon>
        <taxon>Erigoninae</taxon>
        <taxon>Oedothorax</taxon>
    </lineage>
</organism>
<dbReference type="AlphaFoldDB" id="A0AAV6UI45"/>
<gene>
    <name evidence="1" type="ORF">JTE90_023975</name>
</gene>
<accession>A0AAV6UI45</accession>
<protein>
    <submittedName>
        <fullName evidence="1">Uncharacterized protein</fullName>
    </submittedName>
</protein>
<evidence type="ECO:0000313" key="1">
    <source>
        <dbReference type="EMBL" id="KAG8183326.1"/>
    </source>
</evidence>